<name>A0ABM1VSW2_APLCA</name>
<keyword evidence="3 6" id="KW-1133">Transmembrane helix</keyword>
<dbReference type="InterPro" id="IPR017981">
    <property type="entry name" value="GPCR_2-like_7TM"/>
</dbReference>
<gene>
    <name evidence="9" type="primary">LOC101853694</name>
</gene>
<keyword evidence="8" id="KW-1185">Reference proteome</keyword>
<feature type="transmembrane region" description="Helical" evidence="6">
    <location>
        <begin position="409"/>
        <end position="428"/>
    </location>
</feature>
<evidence type="ECO:0000256" key="5">
    <source>
        <dbReference type="SAM" id="MobiDB-lite"/>
    </source>
</evidence>
<dbReference type="InterPro" id="IPR053231">
    <property type="entry name" value="GPCR_LN-TM7"/>
</dbReference>
<feature type="transmembrane region" description="Helical" evidence="6">
    <location>
        <begin position="627"/>
        <end position="648"/>
    </location>
</feature>
<dbReference type="PRINTS" id="PR02001">
    <property type="entry name" value="GCR1CAMPR"/>
</dbReference>
<dbReference type="RefSeq" id="XP_035825504.1">
    <property type="nucleotide sequence ID" value="XM_035969611.1"/>
</dbReference>
<reference evidence="9" key="1">
    <citation type="submission" date="2025-08" db="UniProtKB">
        <authorList>
            <consortium name="RefSeq"/>
        </authorList>
    </citation>
    <scope>IDENTIFICATION</scope>
</reference>
<dbReference type="InterPro" id="IPR022343">
    <property type="entry name" value="GCR1-cAMP_receptor"/>
</dbReference>
<evidence type="ECO:0000256" key="1">
    <source>
        <dbReference type="ARBA" id="ARBA00004141"/>
    </source>
</evidence>
<evidence type="ECO:0000256" key="6">
    <source>
        <dbReference type="SAM" id="Phobius"/>
    </source>
</evidence>
<feature type="transmembrane region" description="Helical" evidence="6">
    <location>
        <begin position="440"/>
        <end position="461"/>
    </location>
</feature>
<feature type="transmembrane region" description="Helical" evidence="6">
    <location>
        <begin position="554"/>
        <end position="577"/>
    </location>
</feature>
<keyword evidence="4 6" id="KW-0472">Membrane</keyword>
<comment type="subcellular location">
    <subcellularLocation>
        <location evidence="1">Membrane</location>
        <topology evidence="1">Multi-pass membrane protein</topology>
    </subcellularLocation>
</comment>
<feature type="compositionally biased region" description="Basic and acidic residues" evidence="5">
    <location>
        <begin position="681"/>
        <end position="692"/>
    </location>
</feature>
<dbReference type="CDD" id="cd15039">
    <property type="entry name" value="7tmB3_Methuselah-like"/>
    <property type="match status" value="1"/>
</dbReference>
<proteinExistence type="predicted"/>
<evidence type="ECO:0000256" key="2">
    <source>
        <dbReference type="ARBA" id="ARBA00022692"/>
    </source>
</evidence>
<evidence type="ECO:0000313" key="9">
    <source>
        <dbReference type="RefSeq" id="XP_035825504.1"/>
    </source>
</evidence>
<dbReference type="Pfam" id="PF00002">
    <property type="entry name" value="7tm_2"/>
    <property type="match status" value="1"/>
</dbReference>
<feature type="region of interest" description="Disordered" evidence="5">
    <location>
        <begin position="665"/>
        <end position="724"/>
    </location>
</feature>
<organism evidence="8 9">
    <name type="scientific">Aplysia californica</name>
    <name type="common">California sea hare</name>
    <dbReference type="NCBI Taxonomy" id="6500"/>
    <lineage>
        <taxon>Eukaryota</taxon>
        <taxon>Metazoa</taxon>
        <taxon>Spiralia</taxon>
        <taxon>Lophotrochozoa</taxon>
        <taxon>Mollusca</taxon>
        <taxon>Gastropoda</taxon>
        <taxon>Heterobranchia</taxon>
        <taxon>Euthyneura</taxon>
        <taxon>Tectipleura</taxon>
        <taxon>Aplysiida</taxon>
        <taxon>Aplysioidea</taxon>
        <taxon>Aplysiidae</taxon>
        <taxon>Aplysia</taxon>
    </lineage>
</organism>
<evidence type="ECO:0000256" key="4">
    <source>
        <dbReference type="ARBA" id="ARBA00023136"/>
    </source>
</evidence>
<dbReference type="Proteomes" id="UP000694888">
    <property type="component" value="Unplaced"/>
</dbReference>
<feature type="transmembrane region" description="Helical" evidence="6">
    <location>
        <begin position="367"/>
        <end position="397"/>
    </location>
</feature>
<feature type="domain" description="G-protein coupled receptors family 2 profile 2" evidence="7">
    <location>
        <begin position="372"/>
        <end position="649"/>
    </location>
</feature>
<keyword evidence="9" id="KW-0675">Receptor</keyword>
<dbReference type="PANTHER" id="PTHR45902">
    <property type="entry name" value="LATROPHILIN RECEPTOR-LIKE PROTEIN A"/>
    <property type="match status" value="1"/>
</dbReference>
<accession>A0ABM1VSW2</accession>
<evidence type="ECO:0000313" key="8">
    <source>
        <dbReference type="Proteomes" id="UP000694888"/>
    </source>
</evidence>
<feature type="region of interest" description="Disordered" evidence="5">
    <location>
        <begin position="106"/>
        <end position="127"/>
    </location>
</feature>
<sequence length="724" mass="80262">METNRCRELTCARGKQLVDSRCESKVKVANGLAYEVSLTLTGAVSEKQTAKMTQDIFPGTDRDSDVNEISQQVKGHFLFLLFNKTFRDFSSDTLLTYGKSHNFSETTTTTTTTTTTNNNNNSTTTTTTATKKTSTFSVSFYAKLLLQHSVVVQDFESKLLAITDNRTWTINVNGVPLDLWSSYNIPPAGQLLKNLAPPNDVTYRPVKDGVSPLPASPNVEPTHYYYYHNSPYSPNSRNFPARNRFDLSFNDETTSDDNTGDDDDEKEGMAFILVKRALQCPRLTFNLSESAEVELIAVNSSADEKGGQTTTTYELRHTGSGETFSLQDFYMSEERGETSVVVYLCADAFLKYLPTVKTTNNVTSIDLFGVGLVVTSYVCLGLSILTLSLTLLTYGLFASLRTLPGKATMGFSSTLLAAIILFLIGGFLDDVTVLCEVVGVATHFFLLSAFTWMVICTAHMYYVFTKLLEHKVAEHETKSRFLVYVLISFLIPAVIVSLTITCNSIYQASKDNDDNNSTDIRSDGDGNRFVTCDAPTDWIGYGAGICYLSNKLSLLLAGVLPIVLACVINLGVFFRAMMALRSMTSQQKLVRKEATNSLLIYVKLSSLTGLNWLPCMIAVFVSNVVLWYLFLILCGLQGVYVFAAFCLNKRVLALYRQRFEPRRSRKDAKKYARPATQGSEGKPDQRMLKEGTDSSTLTTLSSHLDSSESEGKPGRQKLVENTHI</sequence>
<dbReference type="Gene3D" id="1.20.1070.10">
    <property type="entry name" value="Rhodopsin 7-helix transmembrane proteins"/>
    <property type="match status" value="1"/>
</dbReference>
<dbReference type="InterPro" id="IPR000832">
    <property type="entry name" value="GPCR_2_secretin-like"/>
</dbReference>
<dbReference type="PROSITE" id="PS50261">
    <property type="entry name" value="G_PROTEIN_RECEP_F2_4"/>
    <property type="match status" value="1"/>
</dbReference>
<dbReference type="PANTHER" id="PTHR45902:SF1">
    <property type="entry name" value="LATROPHILIN RECEPTOR-LIKE PROTEIN A"/>
    <property type="match status" value="1"/>
</dbReference>
<evidence type="ECO:0000256" key="3">
    <source>
        <dbReference type="ARBA" id="ARBA00022989"/>
    </source>
</evidence>
<feature type="transmembrane region" description="Helical" evidence="6">
    <location>
        <begin position="481"/>
        <end position="506"/>
    </location>
</feature>
<feature type="compositionally biased region" description="Low complexity" evidence="5">
    <location>
        <begin position="693"/>
        <end position="704"/>
    </location>
</feature>
<feature type="compositionally biased region" description="Basic and acidic residues" evidence="5">
    <location>
        <begin position="705"/>
        <end position="724"/>
    </location>
</feature>
<protein>
    <submittedName>
        <fullName evidence="9">Adhesion G-protein coupled receptor G2</fullName>
    </submittedName>
</protein>
<dbReference type="GeneID" id="101853694"/>
<feature type="transmembrane region" description="Helical" evidence="6">
    <location>
        <begin position="598"/>
        <end position="621"/>
    </location>
</feature>
<keyword evidence="2 6" id="KW-0812">Transmembrane</keyword>
<evidence type="ECO:0000259" key="7">
    <source>
        <dbReference type="PROSITE" id="PS50261"/>
    </source>
</evidence>